<evidence type="ECO:0000256" key="1">
    <source>
        <dbReference type="SAM" id="MobiDB-lite"/>
    </source>
</evidence>
<dbReference type="InterPro" id="IPR046347">
    <property type="entry name" value="bZIP_sf"/>
</dbReference>
<evidence type="ECO:0000313" key="3">
    <source>
        <dbReference type="Proteomes" id="UP001149163"/>
    </source>
</evidence>
<dbReference type="SUPFAM" id="SSF57959">
    <property type="entry name" value="Leucine zipper domain"/>
    <property type="match status" value="1"/>
</dbReference>
<feature type="compositionally biased region" description="Polar residues" evidence="1">
    <location>
        <begin position="263"/>
        <end position="272"/>
    </location>
</feature>
<dbReference type="GO" id="GO:0003700">
    <property type="term" value="F:DNA-binding transcription factor activity"/>
    <property type="evidence" value="ECO:0007669"/>
    <property type="project" value="InterPro"/>
</dbReference>
<dbReference type="Gene3D" id="1.20.5.170">
    <property type="match status" value="1"/>
</dbReference>
<reference evidence="2" key="2">
    <citation type="journal article" date="2023" name="IMA Fungus">
        <title>Comparative genomic study of the Penicillium genus elucidates a diverse pangenome and 15 lateral gene transfer events.</title>
        <authorList>
            <person name="Petersen C."/>
            <person name="Sorensen T."/>
            <person name="Nielsen M.R."/>
            <person name="Sondergaard T.E."/>
            <person name="Sorensen J.L."/>
            <person name="Fitzpatrick D.A."/>
            <person name="Frisvad J.C."/>
            <person name="Nielsen K.L."/>
        </authorList>
    </citation>
    <scope>NUCLEOTIDE SEQUENCE</scope>
    <source>
        <strain evidence="2">IBT 26290</strain>
    </source>
</reference>
<organism evidence="2 3">
    <name type="scientific">Penicillium canariense</name>
    <dbReference type="NCBI Taxonomy" id="189055"/>
    <lineage>
        <taxon>Eukaryota</taxon>
        <taxon>Fungi</taxon>
        <taxon>Dikarya</taxon>
        <taxon>Ascomycota</taxon>
        <taxon>Pezizomycotina</taxon>
        <taxon>Eurotiomycetes</taxon>
        <taxon>Eurotiomycetidae</taxon>
        <taxon>Eurotiales</taxon>
        <taxon>Aspergillaceae</taxon>
        <taxon>Penicillium</taxon>
    </lineage>
</organism>
<dbReference type="CDD" id="cd14688">
    <property type="entry name" value="bZIP_YAP"/>
    <property type="match status" value="1"/>
</dbReference>
<feature type="region of interest" description="Disordered" evidence="1">
    <location>
        <begin position="1"/>
        <end position="49"/>
    </location>
</feature>
<name>A0A9W9I984_9EURO</name>
<sequence>MSSNEGGPFRKRESRSGTRKVSSLSAEQLERKRANDREAQRSIRQRTKEHIEQLEKQVAMLQTQVKEMRPRSELDDVLRQNAVLQEEIRRLKHQLAGYTGQQGFTGSSEQTGPFRGGWDSGEGPSNAASATPTTNTMLASHFSASHPSASVPRAPSAVSASGRVSHPHDWQQSYSSTRSPSLGESSDPEFSARMEPYVMDARLQQSSRLVPPPLPIGASQISFGSSVSPNKSGSDPSFSQMYPVGPHPPPGQQVDGLAPIPQSLITQPTTDFLPNHREMSHSMSCASAPAHSTPAQPYQSSTSSYQNHPAQPPQRDPPYPYPWNPQS</sequence>
<evidence type="ECO:0008006" key="4">
    <source>
        <dbReference type="Google" id="ProtNLM"/>
    </source>
</evidence>
<protein>
    <recommendedName>
        <fullName evidence="4">BZIP transcription factor</fullName>
    </recommendedName>
</protein>
<dbReference type="EMBL" id="JAPQKN010000003">
    <property type="protein sequence ID" value="KAJ5167297.1"/>
    <property type="molecule type" value="Genomic_DNA"/>
</dbReference>
<feature type="region of interest" description="Disordered" evidence="1">
    <location>
        <begin position="221"/>
        <end position="327"/>
    </location>
</feature>
<keyword evidence="3" id="KW-1185">Reference proteome</keyword>
<comment type="caution">
    <text evidence="2">The sequence shown here is derived from an EMBL/GenBank/DDBJ whole genome shotgun (WGS) entry which is preliminary data.</text>
</comment>
<evidence type="ECO:0000313" key="2">
    <source>
        <dbReference type="EMBL" id="KAJ5167297.1"/>
    </source>
</evidence>
<proteinExistence type="predicted"/>
<dbReference type="RefSeq" id="XP_056543758.1">
    <property type="nucleotide sequence ID" value="XM_056688203.1"/>
</dbReference>
<dbReference type="GeneID" id="81427379"/>
<accession>A0A9W9I984</accession>
<dbReference type="PANTHER" id="PTHR37012">
    <property type="entry name" value="B-ZIP TRANSCRIPTION FACTOR (EUROFUNG)-RELATED"/>
    <property type="match status" value="1"/>
</dbReference>
<feature type="compositionally biased region" description="Pro residues" evidence="1">
    <location>
        <begin position="310"/>
        <end position="327"/>
    </location>
</feature>
<feature type="compositionally biased region" description="Polar residues" evidence="1">
    <location>
        <begin position="170"/>
        <end position="184"/>
    </location>
</feature>
<feature type="compositionally biased region" description="Polar residues" evidence="1">
    <location>
        <begin position="100"/>
        <end position="111"/>
    </location>
</feature>
<feature type="region of interest" description="Disordered" evidence="1">
    <location>
        <begin position="100"/>
        <end position="189"/>
    </location>
</feature>
<feature type="compositionally biased region" description="Polar residues" evidence="1">
    <location>
        <begin position="221"/>
        <end position="240"/>
    </location>
</feature>
<dbReference type="Proteomes" id="UP001149163">
    <property type="component" value="Unassembled WGS sequence"/>
</dbReference>
<feature type="compositionally biased region" description="Low complexity" evidence="1">
    <location>
        <begin position="124"/>
        <end position="164"/>
    </location>
</feature>
<feature type="compositionally biased region" description="Polar residues" evidence="1">
    <location>
        <begin position="293"/>
        <end position="308"/>
    </location>
</feature>
<gene>
    <name evidence="2" type="ORF">N7482_006078</name>
</gene>
<dbReference type="OrthoDB" id="3535998at2759"/>
<reference evidence="2" key="1">
    <citation type="submission" date="2022-11" db="EMBL/GenBank/DDBJ databases">
        <authorList>
            <person name="Petersen C."/>
        </authorList>
    </citation>
    <scope>NUCLEOTIDE SEQUENCE</scope>
    <source>
        <strain evidence="2">IBT 26290</strain>
    </source>
</reference>
<feature type="compositionally biased region" description="Basic and acidic residues" evidence="1">
    <location>
        <begin position="28"/>
        <end position="49"/>
    </location>
</feature>
<dbReference type="AlphaFoldDB" id="A0A9W9I984"/>